<dbReference type="Gene3D" id="3.40.50.720">
    <property type="entry name" value="NAD(P)-binding Rossmann-like Domain"/>
    <property type="match status" value="1"/>
</dbReference>
<dbReference type="InterPro" id="IPR003033">
    <property type="entry name" value="SCP2_sterol-bd_dom"/>
</dbReference>
<dbReference type="RefSeq" id="XP_002677461.1">
    <property type="nucleotide sequence ID" value="XM_002677415.1"/>
</dbReference>
<accession>D2VF59</accession>
<dbReference type="PANTHER" id="PTHR45024">
    <property type="entry name" value="DEHYDROGENASES, SHORT CHAIN"/>
    <property type="match status" value="1"/>
</dbReference>
<dbReference type="InterPro" id="IPR057326">
    <property type="entry name" value="KR_dom"/>
</dbReference>
<keyword evidence="8" id="KW-1185">Reference proteome</keyword>
<dbReference type="GO" id="GO:0005777">
    <property type="term" value="C:peroxisome"/>
    <property type="evidence" value="ECO:0007669"/>
    <property type="project" value="UniProtKB-SubCell"/>
</dbReference>
<dbReference type="PROSITE" id="PS00061">
    <property type="entry name" value="ADH_SHORT"/>
    <property type="match status" value="1"/>
</dbReference>
<keyword evidence="4" id="KW-0576">Peroxisome</keyword>
<feature type="domain" description="Ketoreductase" evidence="6">
    <location>
        <begin position="17"/>
        <end position="198"/>
    </location>
</feature>
<organism evidence="8">
    <name type="scientific">Naegleria gruberi</name>
    <name type="common">Amoeba</name>
    <dbReference type="NCBI Taxonomy" id="5762"/>
    <lineage>
        <taxon>Eukaryota</taxon>
        <taxon>Discoba</taxon>
        <taxon>Heterolobosea</taxon>
        <taxon>Tetramitia</taxon>
        <taxon>Eutetramitia</taxon>
        <taxon>Vahlkampfiidae</taxon>
        <taxon>Naegleria</taxon>
    </lineage>
</organism>
<comment type="similarity">
    <text evidence="2">Belongs to the short-chain dehydrogenases/reductases (SDR) family.</text>
</comment>
<dbReference type="InterPro" id="IPR036527">
    <property type="entry name" value="SCP2_sterol-bd_dom_sf"/>
</dbReference>
<dbReference type="GeneID" id="8848726"/>
<name>D2VF59_NAEGR</name>
<evidence type="ECO:0000256" key="4">
    <source>
        <dbReference type="ARBA" id="ARBA00023140"/>
    </source>
</evidence>
<dbReference type="STRING" id="5762.D2VF59"/>
<dbReference type="KEGG" id="ngr:NAEGRDRAFT_79710"/>
<dbReference type="EMBL" id="GG738867">
    <property type="protein sequence ID" value="EFC44717.1"/>
    <property type="molecule type" value="Genomic_DNA"/>
</dbReference>
<dbReference type="Proteomes" id="UP000006671">
    <property type="component" value="Unassembled WGS sequence"/>
</dbReference>
<dbReference type="SUPFAM" id="SSF51735">
    <property type="entry name" value="NAD(P)-binding Rossmann-fold domains"/>
    <property type="match status" value="1"/>
</dbReference>
<evidence type="ECO:0000256" key="5">
    <source>
        <dbReference type="SAM" id="MobiDB-lite"/>
    </source>
</evidence>
<keyword evidence="3" id="KW-0560">Oxidoreductase</keyword>
<dbReference type="GO" id="GO:0016491">
    <property type="term" value="F:oxidoreductase activity"/>
    <property type="evidence" value="ECO:0007669"/>
    <property type="project" value="UniProtKB-KW"/>
</dbReference>
<evidence type="ECO:0000259" key="6">
    <source>
        <dbReference type="SMART" id="SM00822"/>
    </source>
</evidence>
<dbReference type="SMART" id="SM00822">
    <property type="entry name" value="PKS_KR"/>
    <property type="match status" value="1"/>
</dbReference>
<dbReference type="InParanoid" id="D2VF59"/>
<dbReference type="AlphaFoldDB" id="D2VF59"/>
<evidence type="ECO:0000313" key="7">
    <source>
        <dbReference type="EMBL" id="EFC44717.1"/>
    </source>
</evidence>
<reference evidence="7 8" key="1">
    <citation type="journal article" date="2010" name="Cell">
        <title>The genome of Naegleria gruberi illuminates early eukaryotic versatility.</title>
        <authorList>
            <person name="Fritz-Laylin L.K."/>
            <person name="Prochnik S.E."/>
            <person name="Ginger M.L."/>
            <person name="Dacks J.B."/>
            <person name="Carpenter M.L."/>
            <person name="Field M.C."/>
            <person name="Kuo A."/>
            <person name="Paredez A."/>
            <person name="Chapman J."/>
            <person name="Pham J."/>
            <person name="Shu S."/>
            <person name="Neupane R."/>
            <person name="Cipriano M."/>
            <person name="Mancuso J."/>
            <person name="Tu H."/>
            <person name="Salamov A."/>
            <person name="Lindquist E."/>
            <person name="Shapiro H."/>
            <person name="Lucas S."/>
            <person name="Grigoriev I.V."/>
            <person name="Cande W.Z."/>
            <person name="Fulton C."/>
            <person name="Rokhsar D.S."/>
            <person name="Dawson S.C."/>
        </authorList>
    </citation>
    <scope>NUCLEOTIDE SEQUENCE [LARGE SCALE GENOMIC DNA]</scope>
    <source>
        <strain evidence="7 8">NEG-M</strain>
    </source>
</reference>
<evidence type="ECO:0000256" key="1">
    <source>
        <dbReference type="ARBA" id="ARBA00004275"/>
    </source>
</evidence>
<evidence type="ECO:0000256" key="3">
    <source>
        <dbReference type="ARBA" id="ARBA00023002"/>
    </source>
</evidence>
<dbReference type="InterPro" id="IPR051687">
    <property type="entry name" value="Peroxisomal_Beta-Oxidation"/>
</dbReference>
<dbReference type="SUPFAM" id="SSF55718">
    <property type="entry name" value="SCP-like"/>
    <property type="match status" value="1"/>
</dbReference>
<evidence type="ECO:0000313" key="8">
    <source>
        <dbReference type="Proteomes" id="UP000006671"/>
    </source>
</evidence>
<feature type="region of interest" description="Disordered" evidence="5">
    <location>
        <begin position="330"/>
        <end position="354"/>
    </location>
</feature>
<dbReference type="InterPro" id="IPR002347">
    <property type="entry name" value="SDR_fam"/>
</dbReference>
<feature type="compositionally biased region" description="Polar residues" evidence="5">
    <location>
        <begin position="330"/>
        <end position="349"/>
    </location>
</feature>
<sequence>MSSNLLPKGNNLSFTDQICIITGSARGLGKSHALAFAACGAFVVIHDVDEKAAKETADYINKTFPTNATYPRAIPCIHSMTNPEGPPRIIQDALKSFSPQAKLTMLVNNAGILRDKSFANMSEQQWDQIYQVHLHGVFLMTRAAWNVFKTQKYGRVIFTTSAAGLFGNFGQANYGACKEALCGLARTLAIESDRIGDVCVNCVSPLAGTQILQQSNVDKDWLDALKVEIVSPLVLFLCSSKCKENGQIYEVGGGVITKVRYERGIPFYCDTIEDALNTELIEKNWSKINSFYSVNGPVDEDSGYVRNPSSAAESFQNIIKHATNIAKNQATRKVSSSETAPVQQSSAAPSKQGKKVVAGLTRAEQPSEVNIEGYQCSEIFGRMISLFKEHSDLTQKYKVTYVFDLINNSNKTIKKQWTLNMKNGEDCGVYMGVPESKEGEKVIDCTMTMTDATCYKIMSGKLAPQTAFMTGSVKVKGNIGLALKLVNLQKLLNQNNQKPSKL</sequence>
<dbReference type="OrthoDB" id="3592703at2759"/>
<comment type="subcellular location">
    <subcellularLocation>
        <location evidence="1">Peroxisome</location>
    </subcellularLocation>
</comment>
<dbReference type="InterPro" id="IPR036291">
    <property type="entry name" value="NAD(P)-bd_dom_sf"/>
</dbReference>
<dbReference type="eggNOG" id="KOG4170">
    <property type="taxonomic scope" value="Eukaryota"/>
</dbReference>
<dbReference type="VEuPathDB" id="AmoebaDB:NAEGRDRAFT_79710"/>
<proteinExistence type="inferred from homology"/>
<evidence type="ECO:0000256" key="2">
    <source>
        <dbReference type="ARBA" id="ARBA00006484"/>
    </source>
</evidence>
<dbReference type="PANTHER" id="PTHR45024:SF2">
    <property type="entry name" value="SCP2 DOMAIN-CONTAINING PROTEIN"/>
    <property type="match status" value="1"/>
</dbReference>
<protein>
    <submittedName>
        <fullName evidence="7">Short chain dehydrogenase/reductase</fullName>
    </submittedName>
</protein>
<dbReference type="InterPro" id="IPR020904">
    <property type="entry name" value="Sc_DH/Rdtase_CS"/>
</dbReference>
<dbReference type="Pfam" id="PF02036">
    <property type="entry name" value="SCP2"/>
    <property type="match status" value="1"/>
</dbReference>
<gene>
    <name evidence="7" type="ORF">NAEGRDRAFT_79710</name>
</gene>
<dbReference type="Gene3D" id="3.30.1050.10">
    <property type="entry name" value="SCP2 sterol-binding domain"/>
    <property type="match status" value="1"/>
</dbReference>
<dbReference type="Pfam" id="PF00106">
    <property type="entry name" value="adh_short"/>
    <property type="match status" value="1"/>
</dbReference>
<dbReference type="PRINTS" id="PR00081">
    <property type="entry name" value="GDHRDH"/>
</dbReference>